<sequence length="573" mass="64995">MATEPTSEPTQVAEVVVPEKQEEYPSKEAKDRAIDKEDVKLAEQSDDPKKDHEPKTGEEIDGEAGEASSSSTVIVRNGTFKEESNLLSELKETEKAALIKLRLLLEDTIIGNTLFKDTKEAPENAKSTEKLSEEGKDKESITVKEGKEEEIHANETDEGREVPKHGGEEKEDPVKKEGTEEEKPANNIDKGKEIMKPDHEEEVKSTECNEKENPSLTIEDISLWGVPLLPSKGDEGTDVILLKFLRAREFEVNEAFDMLRNTLYWRKKHKIDSILDEDFGNDLNSAAYISGVDREGHPVCYNVYGVFGDEDIYNRTFGTEDRREKFLRWKSQQMEKGIQKLDFKPNGVSSLVLINDLKNTPGPAWKELRLATKQTVGLLQDNYPELVARNIFINVPFWYYAFNALLSPFLTQRTKSKFVFARPARVTETLLRYVAAEEIPVHYGGFKRDNNSDFSCEDEVHEVTVKASSTETIEIPAPEVTVETTLIWDLTVLGWEVNYKEEFVPEDERSYTLIVQKGRKIGWHEGSILNSFTNREPGKVVITIDNGSFKKKRVLYRFKTRTSSTSSAVLLAA</sequence>
<protein>
    <submittedName>
        <fullName evidence="1">Uncharacterized protein</fullName>
    </submittedName>
</protein>
<organism evidence="1 2">
    <name type="scientific">Vaccinium darrowii</name>
    <dbReference type="NCBI Taxonomy" id="229202"/>
    <lineage>
        <taxon>Eukaryota</taxon>
        <taxon>Viridiplantae</taxon>
        <taxon>Streptophyta</taxon>
        <taxon>Embryophyta</taxon>
        <taxon>Tracheophyta</taxon>
        <taxon>Spermatophyta</taxon>
        <taxon>Magnoliopsida</taxon>
        <taxon>eudicotyledons</taxon>
        <taxon>Gunneridae</taxon>
        <taxon>Pentapetalae</taxon>
        <taxon>asterids</taxon>
        <taxon>Ericales</taxon>
        <taxon>Ericaceae</taxon>
        <taxon>Vaccinioideae</taxon>
        <taxon>Vaccinieae</taxon>
        <taxon>Vaccinium</taxon>
    </lineage>
</organism>
<comment type="caution">
    <text evidence="1">The sequence shown here is derived from an EMBL/GenBank/DDBJ whole genome shotgun (WGS) entry which is preliminary data.</text>
</comment>
<name>A0ACB7Z1U8_9ERIC</name>
<keyword evidence="2" id="KW-1185">Reference proteome</keyword>
<proteinExistence type="predicted"/>
<accession>A0ACB7Z1U8</accession>
<dbReference type="EMBL" id="CM037154">
    <property type="protein sequence ID" value="KAH7859517.1"/>
    <property type="molecule type" value="Genomic_DNA"/>
</dbReference>
<evidence type="ECO:0000313" key="2">
    <source>
        <dbReference type="Proteomes" id="UP000828048"/>
    </source>
</evidence>
<gene>
    <name evidence="1" type="ORF">Vadar_002094</name>
</gene>
<reference evidence="1 2" key="1">
    <citation type="journal article" date="2021" name="Hortic Res">
        <title>High-quality reference genome and annotation aids understanding of berry development for evergreen blueberry (Vaccinium darrowii).</title>
        <authorList>
            <person name="Yu J."/>
            <person name="Hulse-Kemp A.M."/>
            <person name="Babiker E."/>
            <person name="Staton M."/>
        </authorList>
    </citation>
    <scope>NUCLEOTIDE SEQUENCE [LARGE SCALE GENOMIC DNA]</scope>
    <source>
        <strain evidence="2">cv. NJ 8807/NJ 8810</strain>
        <tissue evidence="1">Young leaf</tissue>
    </source>
</reference>
<evidence type="ECO:0000313" key="1">
    <source>
        <dbReference type="EMBL" id="KAH7859517.1"/>
    </source>
</evidence>
<dbReference type="Proteomes" id="UP000828048">
    <property type="component" value="Chromosome 4"/>
</dbReference>